<sequence>MAEAARQLDQTVGADVVRRLIARPIRLEHTRYIAEVAASEPVVDEAAYAAAPDEARDVASLEAELALLKAVLDAERREAASLRARLADPAASDPADPAAVRARWAGLVDDLLLRLR</sequence>
<gene>
    <name evidence="2" type="ORF">BHAOGJBA_0288</name>
</gene>
<proteinExistence type="predicted"/>
<keyword evidence="1" id="KW-0175">Coiled coil</keyword>
<keyword evidence="3" id="KW-1185">Reference proteome</keyword>
<dbReference type="AlphaFoldDB" id="A0AAV4ZEU8"/>
<protein>
    <submittedName>
        <fullName evidence="2">Uncharacterized protein</fullName>
    </submittedName>
</protein>
<evidence type="ECO:0000313" key="3">
    <source>
        <dbReference type="Proteomes" id="UP001055247"/>
    </source>
</evidence>
<evidence type="ECO:0000256" key="1">
    <source>
        <dbReference type="SAM" id="Coils"/>
    </source>
</evidence>
<comment type="caution">
    <text evidence="2">The sequence shown here is derived from an EMBL/GenBank/DDBJ whole genome shotgun (WGS) entry which is preliminary data.</text>
</comment>
<dbReference type="Proteomes" id="UP001055247">
    <property type="component" value="Unassembled WGS sequence"/>
</dbReference>
<dbReference type="EMBL" id="BPQO01000001">
    <property type="protein sequence ID" value="GJD86792.1"/>
    <property type="molecule type" value="Genomic_DNA"/>
</dbReference>
<name>A0AAV4ZEU8_9HYPH</name>
<evidence type="ECO:0000313" key="2">
    <source>
        <dbReference type="EMBL" id="GJD86792.1"/>
    </source>
</evidence>
<feature type="coiled-coil region" evidence="1">
    <location>
        <begin position="58"/>
        <end position="85"/>
    </location>
</feature>
<accession>A0AAV4ZEU8</accession>
<organism evidence="2 3">
    <name type="scientific">Methylobacterium hispanicum</name>
    <dbReference type="NCBI Taxonomy" id="270350"/>
    <lineage>
        <taxon>Bacteria</taxon>
        <taxon>Pseudomonadati</taxon>
        <taxon>Pseudomonadota</taxon>
        <taxon>Alphaproteobacteria</taxon>
        <taxon>Hyphomicrobiales</taxon>
        <taxon>Methylobacteriaceae</taxon>
        <taxon>Methylobacterium</taxon>
    </lineage>
</organism>
<reference evidence="2" key="1">
    <citation type="journal article" date="2016" name="Front. Microbiol.">
        <title>Genome Sequence of the Piezophilic, Mesophilic Sulfate-Reducing Bacterium Desulfovibrio indicus J2T.</title>
        <authorList>
            <person name="Cao J."/>
            <person name="Maignien L."/>
            <person name="Shao Z."/>
            <person name="Alain K."/>
            <person name="Jebbar M."/>
        </authorList>
    </citation>
    <scope>NUCLEOTIDE SEQUENCE</scope>
    <source>
        <strain evidence="2">DSM 16372</strain>
    </source>
</reference>
<dbReference type="RefSeq" id="WP_066926883.1">
    <property type="nucleotide sequence ID" value="NZ_BPQO01000001.1"/>
</dbReference>
<reference evidence="2" key="2">
    <citation type="submission" date="2021-08" db="EMBL/GenBank/DDBJ databases">
        <authorList>
            <person name="Tani A."/>
            <person name="Ola A."/>
            <person name="Ogura Y."/>
            <person name="Katsura K."/>
            <person name="Hayashi T."/>
        </authorList>
    </citation>
    <scope>NUCLEOTIDE SEQUENCE</scope>
    <source>
        <strain evidence="2">DSM 16372</strain>
    </source>
</reference>